<name>A0AAV4G713_9GAST</name>
<evidence type="ECO:0000313" key="3">
    <source>
        <dbReference type="Proteomes" id="UP000762676"/>
    </source>
</evidence>
<dbReference type="EMBL" id="BMAT01004809">
    <property type="protein sequence ID" value="GFR81229.1"/>
    <property type="molecule type" value="Genomic_DNA"/>
</dbReference>
<gene>
    <name evidence="2" type="ORF">ElyMa_002335700</name>
</gene>
<dbReference type="AlphaFoldDB" id="A0AAV4G713"/>
<evidence type="ECO:0000313" key="2">
    <source>
        <dbReference type="EMBL" id="GFR81229.1"/>
    </source>
</evidence>
<evidence type="ECO:0000256" key="1">
    <source>
        <dbReference type="SAM" id="MobiDB-lite"/>
    </source>
</evidence>
<comment type="caution">
    <text evidence="2">The sequence shown here is derived from an EMBL/GenBank/DDBJ whole genome shotgun (WGS) entry which is preliminary data.</text>
</comment>
<keyword evidence="3" id="KW-1185">Reference proteome</keyword>
<reference evidence="2 3" key="1">
    <citation type="journal article" date="2021" name="Elife">
        <title>Chloroplast acquisition without the gene transfer in kleptoplastic sea slugs, Plakobranchus ocellatus.</title>
        <authorList>
            <person name="Maeda T."/>
            <person name="Takahashi S."/>
            <person name="Yoshida T."/>
            <person name="Shimamura S."/>
            <person name="Takaki Y."/>
            <person name="Nagai Y."/>
            <person name="Toyoda A."/>
            <person name="Suzuki Y."/>
            <person name="Arimoto A."/>
            <person name="Ishii H."/>
            <person name="Satoh N."/>
            <person name="Nishiyama T."/>
            <person name="Hasebe M."/>
            <person name="Maruyama T."/>
            <person name="Minagawa J."/>
            <person name="Obokata J."/>
            <person name="Shigenobu S."/>
        </authorList>
    </citation>
    <scope>NUCLEOTIDE SEQUENCE [LARGE SCALE GENOMIC DNA]</scope>
</reference>
<dbReference type="Proteomes" id="UP000762676">
    <property type="component" value="Unassembled WGS sequence"/>
</dbReference>
<sequence length="79" mass="8677">MRAEPVGQPSNDPWTSLLVVDGSDPSPLLDDSIMARRPGGRVLREQGKSTIAGHSTSRRHRSLCAALRGRFGLPWRERG</sequence>
<feature type="region of interest" description="Disordered" evidence="1">
    <location>
        <begin position="1"/>
        <end position="21"/>
    </location>
</feature>
<organism evidence="2 3">
    <name type="scientific">Elysia marginata</name>
    <dbReference type="NCBI Taxonomy" id="1093978"/>
    <lineage>
        <taxon>Eukaryota</taxon>
        <taxon>Metazoa</taxon>
        <taxon>Spiralia</taxon>
        <taxon>Lophotrochozoa</taxon>
        <taxon>Mollusca</taxon>
        <taxon>Gastropoda</taxon>
        <taxon>Heterobranchia</taxon>
        <taxon>Euthyneura</taxon>
        <taxon>Panpulmonata</taxon>
        <taxon>Sacoglossa</taxon>
        <taxon>Placobranchoidea</taxon>
        <taxon>Plakobranchidae</taxon>
        <taxon>Elysia</taxon>
    </lineage>
</organism>
<protein>
    <submittedName>
        <fullName evidence="2">Uncharacterized protein</fullName>
    </submittedName>
</protein>
<proteinExistence type="predicted"/>
<accession>A0AAV4G713</accession>